<dbReference type="Pfam" id="PF00072">
    <property type="entry name" value="Response_reg"/>
    <property type="match status" value="1"/>
</dbReference>
<evidence type="ECO:0000259" key="4">
    <source>
        <dbReference type="PROSITE" id="PS50110"/>
    </source>
</evidence>
<dbReference type="PROSITE" id="PS50110">
    <property type="entry name" value="RESPONSE_REGULATORY"/>
    <property type="match status" value="1"/>
</dbReference>
<dbReference type="InterPro" id="IPR036388">
    <property type="entry name" value="WH-like_DNA-bd_sf"/>
</dbReference>
<dbReference type="InterPro" id="IPR011006">
    <property type="entry name" value="CheY-like_superfamily"/>
</dbReference>
<comment type="caution">
    <text evidence="5">The sequence shown here is derived from an EMBL/GenBank/DDBJ whole genome shotgun (WGS) entry which is preliminary data.</text>
</comment>
<dbReference type="Gene3D" id="1.25.40.10">
    <property type="entry name" value="Tetratricopeptide repeat domain"/>
    <property type="match status" value="1"/>
</dbReference>
<dbReference type="OrthoDB" id="223734at2"/>
<evidence type="ECO:0000256" key="3">
    <source>
        <dbReference type="PROSITE-ProRule" id="PRU00169"/>
    </source>
</evidence>
<protein>
    <recommendedName>
        <fullName evidence="4">Response regulatory domain-containing protein</fullName>
    </recommendedName>
</protein>
<organism evidence="5 6">
    <name type="scientific">Geothermobacter hydrogeniphilus</name>
    <dbReference type="NCBI Taxonomy" id="1969733"/>
    <lineage>
        <taxon>Bacteria</taxon>
        <taxon>Pseudomonadati</taxon>
        <taxon>Thermodesulfobacteriota</taxon>
        <taxon>Desulfuromonadia</taxon>
        <taxon>Desulfuromonadales</taxon>
        <taxon>Geothermobacteraceae</taxon>
        <taxon>Geothermobacter</taxon>
    </lineage>
</organism>
<evidence type="ECO:0000256" key="1">
    <source>
        <dbReference type="ARBA" id="ARBA00022553"/>
    </source>
</evidence>
<dbReference type="Proteomes" id="UP000236340">
    <property type="component" value="Unassembled WGS sequence"/>
</dbReference>
<dbReference type="InterPro" id="IPR059106">
    <property type="entry name" value="WHD_MalT"/>
</dbReference>
<dbReference type="InterPro" id="IPR011990">
    <property type="entry name" value="TPR-like_helical_dom_sf"/>
</dbReference>
<dbReference type="Gene3D" id="1.10.10.10">
    <property type="entry name" value="Winged helix-like DNA-binding domain superfamily/Winged helix DNA-binding domain"/>
    <property type="match status" value="1"/>
</dbReference>
<proteinExistence type="predicted"/>
<dbReference type="Gene3D" id="3.40.50.2300">
    <property type="match status" value="1"/>
</dbReference>
<dbReference type="SUPFAM" id="SSF48452">
    <property type="entry name" value="TPR-like"/>
    <property type="match status" value="1"/>
</dbReference>
<dbReference type="InterPro" id="IPR050595">
    <property type="entry name" value="Bact_response_regulator"/>
</dbReference>
<accession>A0A2K2H840</accession>
<dbReference type="SMART" id="SM01043">
    <property type="entry name" value="BTAD"/>
    <property type="match status" value="1"/>
</dbReference>
<dbReference type="PANTHER" id="PTHR44591">
    <property type="entry name" value="STRESS RESPONSE REGULATOR PROTEIN 1"/>
    <property type="match status" value="1"/>
</dbReference>
<dbReference type="PANTHER" id="PTHR44591:SF3">
    <property type="entry name" value="RESPONSE REGULATORY DOMAIN-CONTAINING PROTEIN"/>
    <property type="match status" value="1"/>
</dbReference>
<keyword evidence="1 3" id="KW-0597">Phosphoprotein</keyword>
<dbReference type="AlphaFoldDB" id="A0A2K2H840"/>
<evidence type="ECO:0000313" key="6">
    <source>
        <dbReference type="Proteomes" id="UP000236340"/>
    </source>
</evidence>
<evidence type="ECO:0000256" key="2">
    <source>
        <dbReference type="ARBA" id="ARBA00023125"/>
    </source>
</evidence>
<keyword evidence="2" id="KW-0238">DNA-binding</keyword>
<dbReference type="GO" id="GO:0000160">
    <property type="term" value="P:phosphorelay signal transduction system"/>
    <property type="evidence" value="ECO:0007669"/>
    <property type="project" value="InterPro"/>
</dbReference>
<feature type="modified residue" description="4-aspartylphosphate" evidence="3">
    <location>
        <position position="58"/>
    </location>
</feature>
<name>A0A2K2H840_9BACT</name>
<reference evidence="5 6" key="1">
    <citation type="journal article" date="2018" name="Genome Announc.">
        <title>Genome Sequence of Geothermobacter sp. HR-1 Iron Reducer from the Loihi Seamount.</title>
        <authorList>
            <person name="Smith H."/>
            <person name="Abuyen K."/>
            <person name="Tremblay J."/>
            <person name="Savalia P."/>
            <person name="Perez-Rodriguez I."/>
            <person name="Emerson D."/>
            <person name="Tully B."/>
            <person name="Amend J."/>
        </authorList>
    </citation>
    <scope>NUCLEOTIDE SEQUENCE [LARGE SCALE GENOMIC DNA]</scope>
    <source>
        <strain evidence="5 6">HR-1</strain>
    </source>
</reference>
<dbReference type="GO" id="GO:0006355">
    <property type="term" value="P:regulation of DNA-templated transcription"/>
    <property type="evidence" value="ECO:0007669"/>
    <property type="project" value="InterPro"/>
</dbReference>
<dbReference type="RefSeq" id="WP_103116060.1">
    <property type="nucleotide sequence ID" value="NZ_PPFX01000030.1"/>
</dbReference>
<dbReference type="InterPro" id="IPR016032">
    <property type="entry name" value="Sig_transdc_resp-reg_C-effctor"/>
</dbReference>
<dbReference type="EMBL" id="PPFX01000030">
    <property type="protein sequence ID" value="PNU19468.1"/>
    <property type="molecule type" value="Genomic_DNA"/>
</dbReference>
<dbReference type="SMART" id="SM00448">
    <property type="entry name" value="REC"/>
    <property type="match status" value="1"/>
</dbReference>
<dbReference type="SUPFAM" id="SSF52172">
    <property type="entry name" value="CheY-like"/>
    <property type="match status" value="1"/>
</dbReference>
<dbReference type="InterPro" id="IPR005158">
    <property type="entry name" value="BTAD"/>
</dbReference>
<dbReference type="GO" id="GO:0003677">
    <property type="term" value="F:DNA binding"/>
    <property type="evidence" value="ECO:0007669"/>
    <property type="project" value="UniProtKB-KW"/>
</dbReference>
<feature type="domain" description="Response regulatory" evidence="4">
    <location>
        <begin position="7"/>
        <end position="126"/>
    </location>
</feature>
<dbReference type="InterPro" id="IPR001789">
    <property type="entry name" value="Sig_transdc_resp-reg_receiver"/>
</dbReference>
<dbReference type="Pfam" id="PF03704">
    <property type="entry name" value="BTAD"/>
    <property type="match status" value="1"/>
</dbReference>
<dbReference type="Pfam" id="PF25873">
    <property type="entry name" value="WHD_MalT"/>
    <property type="match status" value="1"/>
</dbReference>
<dbReference type="SUPFAM" id="SSF46894">
    <property type="entry name" value="C-terminal effector domain of the bipartite response regulators"/>
    <property type="match status" value="1"/>
</dbReference>
<gene>
    <name evidence="5" type="ORF">C2E25_12470</name>
</gene>
<sequence length="1004" mass="113620">MNQQDYQLLLVDDNPTNLTLLQELIQQNLPDCRLQIASNGLDALELAFQSPPDGAFIDMQMPGMDGIEVCRRLKSDHRTHDVSVVLITAHQSTPELRAEGLEAGAQDFISQPIRNVELLARIRALLRIKSLERELRSANRGLRKQVVQKTAALRWVTGLISAGEAVDARSGSEILQQLATLLQDDGELDFSRFRGELFARFPENLRHSLLKLGLLNAIPGGLAEKLADIEDIRSALEYLVRHNFFVTCRRGEDLYVFHEHFLDYLSSRAYQELEQAEIERVYLTAADWHLSQEAFAEGINYLLLAGDKDAAERVTAQIGPMLYGRGDVCSLIPQIDVLKNLDGGRYPWLSCLLGLALLEHQPLQARPHFEVALNSFRQREDNLGQLYTAAQMVHYCCLVDGDFIAGRSFLALADSLFSAQQSAAEDHLLLQVCLYLAFGHLFFNSDFQASDLYLEIAVSNPVQQSRLEYQVLIRMVRGFEQLCHGHWRATIREFELTSRHLNNSGEVNPSTQLALLKFRALLLENMGDVLGSRRQKNLARRLASPSVFEQCLVQSQLMLLDAQSELAHGHYQQADELLGVALSLPGGQTPHLKSQLLQFRSCLAVLLGRREQGLEYGRLAQESRRLLGGPFFVVRNELCLGLMRLETDDPSLALGHFDRAVALAGELDDRFLLCSALAYRGLVHYQQDAAAAVEDLSRWAEMMEQQSYSNLYGWYPDVAVRLVKAAIELEIGGEMPLSLARRRTYVSFTRDGRQLPLLRFRVLGEFSLAVGGRTLQLRQELSSALRQLLGMLLTAPNLQLRQEDIQHQFWPDSSADKARSKFDSLLSRLRKAFDGILDGGTARDFFYLQKGTLCLDHSWVDAAEFEILVRQGIRHAKRRETWQADQAFRRAHHLWRGELNLALPLDENREYYRQDLLLLFLESSQVWIDLLLDQKLFSEAAQVGHKALQFDPINDLLVRQLYETYTSEGKTVPANQVLENYVAALRAEGYEGREIDEAVSALMP</sequence>
<evidence type="ECO:0000313" key="5">
    <source>
        <dbReference type="EMBL" id="PNU19468.1"/>
    </source>
</evidence>